<dbReference type="Gene3D" id="3.40.50.150">
    <property type="entry name" value="Vaccinia Virus protein VP39"/>
    <property type="match status" value="1"/>
</dbReference>
<dbReference type="InterPro" id="IPR029063">
    <property type="entry name" value="SAM-dependent_MTases_sf"/>
</dbReference>
<dbReference type="AlphaFoldDB" id="A0ABD6AUA7"/>
<dbReference type="InterPro" id="IPR001525">
    <property type="entry name" value="C5_MeTfrase"/>
</dbReference>
<dbReference type="Proteomes" id="UP001597187">
    <property type="component" value="Unassembled WGS sequence"/>
</dbReference>
<dbReference type="EC" id="2.1.1.37" evidence="1"/>
<evidence type="ECO:0000313" key="6">
    <source>
        <dbReference type="EMBL" id="MFD1513465.1"/>
    </source>
</evidence>
<dbReference type="NCBIfam" id="TIGR00675">
    <property type="entry name" value="dcm"/>
    <property type="match status" value="1"/>
</dbReference>
<name>A0ABD6AUA7_9EURY</name>
<dbReference type="PRINTS" id="PR00105">
    <property type="entry name" value="C5METTRFRASE"/>
</dbReference>
<comment type="similarity">
    <text evidence="5">Belongs to the class I-like SAM-binding methyltransferase superfamily. C5-methyltransferase family.</text>
</comment>
<keyword evidence="3 6" id="KW-0808">Transferase</keyword>
<keyword evidence="2 6" id="KW-0489">Methyltransferase</keyword>
<dbReference type="PROSITE" id="PS00095">
    <property type="entry name" value="C5_MTASE_2"/>
    <property type="match status" value="1"/>
</dbReference>
<dbReference type="InterPro" id="IPR050390">
    <property type="entry name" value="C5-Methyltransferase"/>
</dbReference>
<gene>
    <name evidence="6" type="ORF">ACFSBT_09265</name>
</gene>
<dbReference type="PANTHER" id="PTHR10629">
    <property type="entry name" value="CYTOSINE-SPECIFIC METHYLTRANSFERASE"/>
    <property type="match status" value="1"/>
</dbReference>
<comment type="caution">
    <text evidence="6">The sequence shown here is derived from an EMBL/GenBank/DDBJ whole genome shotgun (WGS) entry which is preliminary data.</text>
</comment>
<accession>A0ABD6AUA7</accession>
<dbReference type="PANTHER" id="PTHR10629:SF52">
    <property type="entry name" value="DNA (CYTOSINE-5)-METHYLTRANSFERASE 1"/>
    <property type="match status" value="1"/>
</dbReference>
<dbReference type="RefSeq" id="WP_250873418.1">
    <property type="nucleotide sequence ID" value="NZ_JALXFV010000003.1"/>
</dbReference>
<dbReference type="Gene3D" id="3.90.120.10">
    <property type="entry name" value="DNA Methylase, subunit A, domain 2"/>
    <property type="match status" value="1"/>
</dbReference>
<evidence type="ECO:0000313" key="7">
    <source>
        <dbReference type="Proteomes" id="UP001597187"/>
    </source>
</evidence>
<keyword evidence="7" id="KW-1185">Reference proteome</keyword>
<sequence>MNLSAVDLFCGAGGLTYGLERAGIPVSAGVDVDPDCKYPYNTNTNARFVQSDVEPMARRNPERVGSLFDFRPDLKVLAGCAPCQPFSPLNHGTESSSHEKWALLDSFRRLVDDLGPDVVVMENVYEVRNHDVYQAFEEELEDEGYFVNDDNDKRVYCPEYGIPQKRKRWVLLASKEGPISLGEPPFPDEEDYPTVRETIDHLPELEAGEVHSERRIHQARTLSDTNLERIELMEPGADWRIWDKKGRPDLLLECHKKESGSSFKAPYSRVRPDEPAPTITTQFYNYGSGRFGHYDQEQKRALSLLEGAMLQSFPEDYQFVREGEEMHTKKMGRLIGNAVPPKLAEIIGDRIVEHAAEVGGVSPKAVADD</sequence>
<protein>
    <recommendedName>
        <fullName evidence="1">DNA (cytosine-5-)-methyltransferase</fullName>
        <ecNumber evidence="1">2.1.1.37</ecNumber>
    </recommendedName>
</protein>
<dbReference type="SUPFAM" id="SSF53335">
    <property type="entry name" value="S-adenosyl-L-methionine-dependent methyltransferases"/>
    <property type="match status" value="1"/>
</dbReference>
<dbReference type="PROSITE" id="PS51679">
    <property type="entry name" value="SAM_MT_C5"/>
    <property type="match status" value="1"/>
</dbReference>
<dbReference type="GO" id="GO:0032259">
    <property type="term" value="P:methylation"/>
    <property type="evidence" value="ECO:0007669"/>
    <property type="project" value="UniProtKB-KW"/>
</dbReference>
<dbReference type="EMBL" id="JBHUDC010000003">
    <property type="protein sequence ID" value="MFD1513465.1"/>
    <property type="molecule type" value="Genomic_DNA"/>
</dbReference>
<proteinExistence type="inferred from homology"/>
<dbReference type="InterPro" id="IPR031303">
    <property type="entry name" value="C5_meth_CS"/>
</dbReference>
<dbReference type="Pfam" id="PF00145">
    <property type="entry name" value="DNA_methylase"/>
    <property type="match status" value="1"/>
</dbReference>
<dbReference type="GO" id="GO:0003886">
    <property type="term" value="F:DNA (cytosine-5-)-methyltransferase activity"/>
    <property type="evidence" value="ECO:0007669"/>
    <property type="project" value="UniProtKB-EC"/>
</dbReference>
<organism evidence="6 7">
    <name type="scientific">Halomarina rubra</name>
    <dbReference type="NCBI Taxonomy" id="2071873"/>
    <lineage>
        <taxon>Archaea</taxon>
        <taxon>Methanobacteriati</taxon>
        <taxon>Methanobacteriota</taxon>
        <taxon>Stenosarchaea group</taxon>
        <taxon>Halobacteria</taxon>
        <taxon>Halobacteriales</taxon>
        <taxon>Natronomonadaceae</taxon>
        <taxon>Halomarina</taxon>
    </lineage>
</organism>
<keyword evidence="4" id="KW-0949">S-adenosyl-L-methionine</keyword>
<reference evidence="6 7" key="1">
    <citation type="journal article" date="2019" name="Int. J. Syst. Evol. Microbiol.">
        <title>The Global Catalogue of Microorganisms (GCM) 10K type strain sequencing project: providing services to taxonomists for standard genome sequencing and annotation.</title>
        <authorList>
            <consortium name="The Broad Institute Genomics Platform"/>
            <consortium name="The Broad Institute Genome Sequencing Center for Infectious Disease"/>
            <person name="Wu L."/>
            <person name="Ma J."/>
        </authorList>
    </citation>
    <scope>NUCLEOTIDE SEQUENCE [LARGE SCALE GENOMIC DNA]</scope>
    <source>
        <strain evidence="6 7">CGMCC 1.12563</strain>
    </source>
</reference>
<evidence type="ECO:0000256" key="1">
    <source>
        <dbReference type="ARBA" id="ARBA00011975"/>
    </source>
</evidence>
<evidence type="ECO:0000256" key="2">
    <source>
        <dbReference type="ARBA" id="ARBA00022603"/>
    </source>
</evidence>
<evidence type="ECO:0000256" key="3">
    <source>
        <dbReference type="ARBA" id="ARBA00022679"/>
    </source>
</evidence>
<evidence type="ECO:0000256" key="5">
    <source>
        <dbReference type="RuleBase" id="RU000416"/>
    </source>
</evidence>
<evidence type="ECO:0000256" key="4">
    <source>
        <dbReference type="ARBA" id="ARBA00022691"/>
    </source>
</evidence>